<dbReference type="Pfam" id="PF16884">
    <property type="entry name" value="ADH_N_2"/>
    <property type="match status" value="1"/>
</dbReference>
<protein>
    <recommendedName>
        <fullName evidence="2">Enoyl reductase (ER) domain-containing protein</fullName>
    </recommendedName>
</protein>
<dbReference type="Proteomes" id="UP001142393">
    <property type="component" value="Unassembled WGS sequence"/>
</dbReference>
<evidence type="ECO:0000256" key="1">
    <source>
        <dbReference type="ARBA" id="ARBA00023002"/>
    </source>
</evidence>
<dbReference type="GO" id="GO:0016628">
    <property type="term" value="F:oxidoreductase activity, acting on the CH-CH group of donors, NAD or NADP as acceptor"/>
    <property type="evidence" value="ECO:0007669"/>
    <property type="project" value="InterPro"/>
</dbReference>
<sequence>MVKEIVLANAPTGFPVIELGKADSTFEIKEIELPELQDNQLLLQTIFISNDPAQRGWIQKDQNSDRAYLPPILPGDRMRAASVAKVLKSTSSSFKEGTLVQCYGGWAEQLVVNAKDAFPLPDLPGVSPSVFLGAAGVPGLTAYFGLKDVCKLQEGQVIIISGAAGATGNVAVQLAKHVLKASKVIAIAGSDEKCQWLREIGADVALNYKSSSFSNALVEAAKPSYADCYFDNVGGPILNACLSVIKRNGCVAACGAISAYNDPSQMILSNWAEIIINRITVKGFIVTDYYHRRAEANEVISSAIKEGKLSVAGGETIVRCTEFKEIPKVWIRLFRGENTGKLVTQVAD</sequence>
<dbReference type="AlphaFoldDB" id="A0A9W8TZW8"/>
<reference evidence="3 4" key="1">
    <citation type="journal article" date="2023" name="Proc. Natl. Acad. Sci. U.S.A.">
        <title>A global phylogenomic analysis of the shiitake genus Lentinula.</title>
        <authorList>
            <person name="Sierra-Patev S."/>
            <person name="Min B."/>
            <person name="Naranjo-Ortiz M."/>
            <person name="Looney B."/>
            <person name="Konkel Z."/>
            <person name="Slot J.C."/>
            <person name="Sakamoto Y."/>
            <person name="Steenwyk J.L."/>
            <person name="Rokas A."/>
            <person name="Carro J."/>
            <person name="Camarero S."/>
            <person name="Ferreira P."/>
            <person name="Molpeceres G."/>
            <person name="Ruiz-Duenas F.J."/>
            <person name="Serrano A."/>
            <person name="Henrissat B."/>
            <person name="Drula E."/>
            <person name="Hughes K.W."/>
            <person name="Mata J.L."/>
            <person name="Ishikawa N.K."/>
            <person name="Vargas-Isla R."/>
            <person name="Ushijima S."/>
            <person name="Smith C.A."/>
            <person name="Donoghue J."/>
            <person name="Ahrendt S."/>
            <person name="Andreopoulos W."/>
            <person name="He G."/>
            <person name="LaButti K."/>
            <person name="Lipzen A."/>
            <person name="Ng V."/>
            <person name="Riley R."/>
            <person name="Sandor L."/>
            <person name="Barry K."/>
            <person name="Martinez A.T."/>
            <person name="Xiao Y."/>
            <person name="Gibbons J.G."/>
            <person name="Terashima K."/>
            <person name="Grigoriev I.V."/>
            <person name="Hibbett D."/>
        </authorList>
    </citation>
    <scope>NUCLEOTIDE SEQUENCE [LARGE SCALE GENOMIC DNA]</scope>
    <source>
        <strain evidence="3 4">TFB7810</strain>
    </source>
</reference>
<dbReference type="FunFam" id="3.40.50.720:FF:000121">
    <property type="entry name" value="Prostaglandin reductase 2"/>
    <property type="match status" value="1"/>
</dbReference>
<dbReference type="InterPro" id="IPR036291">
    <property type="entry name" value="NAD(P)-bd_dom_sf"/>
</dbReference>
<dbReference type="Pfam" id="PF00107">
    <property type="entry name" value="ADH_zinc_N"/>
    <property type="match status" value="1"/>
</dbReference>
<comment type="caution">
    <text evidence="3">The sequence shown here is derived from an EMBL/GenBank/DDBJ whole genome shotgun (WGS) entry which is preliminary data.</text>
</comment>
<dbReference type="InterPro" id="IPR041694">
    <property type="entry name" value="ADH_N_2"/>
</dbReference>
<dbReference type="SMART" id="SM00829">
    <property type="entry name" value="PKS_ER"/>
    <property type="match status" value="1"/>
</dbReference>
<evidence type="ECO:0000313" key="3">
    <source>
        <dbReference type="EMBL" id="KAJ3746782.1"/>
    </source>
</evidence>
<gene>
    <name evidence="3" type="ORF">DFH05DRAFT_978889</name>
</gene>
<keyword evidence="4" id="KW-1185">Reference proteome</keyword>
<dbReference type="Gene3D" id="3.90.180.10">
    <property type="entry name" value="Medium-chain alcohol dehydrogenases, catalytic domain"/>
    <property type="match status" value="1"/>
</dbReference>
<dbReference type="PANTHER" id="PTHR43205:SF19">
    <property type="entry name" value="ENOYL REDUCTASE (ER) DOMAIN-CONTAINING PROTEIN"/>
    <property type="match status" value="1"/>
</dbReference>
<accession>A0A9W8TZW8</accession>
<feature type="domain" description="Enoyl reductase (ER)" evidence="2">
    <location>
        <begin position="21"/>
        <end position="344"/>
    </location>
</feature>
<dbReference type="CDD" id="cd05288">
    <property type="entry name" value="PGDH"/>
    <property type="match status" value="1"/>
</dbReference>
<dbReference type="InterPro" id="IPR045010">
    <property type="entry name" value="MDR_fam"/>
</dbReference>
<evidence type="ECO:0000313" key="4">
    <source>
        <dbReference type="Proteomes" id="UP001142393"/>
    </source>
</evidence>
<dbReference type="Gene3D" id="3.40.50.720">
    <property type="entry name" value="NAD(P)-binding Rossmann-like Domain"/>
    <property type="match status" value="1"/>
</dbReference>
<proteinExistence type="predicted"/>
<dbReference type="InterPro" id="IPR020843">
    <property type="entry name" value="ER"/>
</dbReference>
<dbReference type="EMBL" id="JANVFU010000004">
    <property type="protein sequence ID" value="KAJ3746782.1"/>
    <property type="molecule type" value="Genomic_DNA"/>
</dbReference>
<keyword evidence="1" id="KW-0560">Oxidoreductase</keyword>
<name>A0A9W8TZW8_9AGAR</name>
<dbReference type="PANTHER" id="PTHR43205">
    <property type="entry name" value="PROSTAGLANDIN REDUCTASE"/>
    <property type="match status" value="1"/>
</dbReference>
<dbReference type="InterPro" id="IPR011032">
    <property type="entry name" value="GroES-like_sf"/>
</dbReference>
<evidence type="ECO:0000259" key="2">
    <source>
        <dbReference type="SMART" id="SM00829"/>
    </source>
</evidence>
<dbReference type="SUPFAM" id="SSF50129">
    <property type="entry name" value="GroES-like"/>
    <property type="match status" value="1"/>
</dbReference>
<organism evidence="3 4">
    <name type="scientific">Lentinula detonsa</name>
    <dbReference type="NCBI Taxonomy" id="2804962"/>
    <lineage>
        <taxon>Eukaryota</taxon>
        <taxon>Fungi</taxon>
        <taxon>Dikarya</taxon>
        <taxon>Basidiomycota</taxon>
        <taxon>Agaricomycotina</taxon>
        <taxon>Agaricomycetes</taxon>
        <taxon>Agaricomycetidae</taxon>
        <taxon>Agaricales</taxon>
        <taxon>Marasmiineae</taxon>
        <taxon>Omphalotaceae</taxon>
        <taxon>Lentinula</taxon>
    </lineage>
</organism>
<dbReference type="InterPro" id="IPR013149">
    <property type="entry name" value="ADH-like_C"/>
</dbReference>
<dbReference type="SUPFAM" id="SSF51735">
    <property type="entry name" value="NAD(P)-binding Rossmann-fold domains"/>
    <property type="match status" value="1"/>
</dbReference>